<name>A0A3N2PVF0_SODAK</name>
<sequence>MPPRQDGEQKQPNPSAEHTYFFYGSLMDPLTFQGVTLAPDLPEYRDAWIEGYEVKMWGPYPALRAVSQGASNNSNSSSSSSSNIPATPPPFSDAKQPRVVGKVWVDSSRDPDIFRRLQRYETDSYEARIVTVHFSDGKPAPIQARAFVWAGEQSALRDGEFDLKLYQGVLGGPSSL</sequence>
<evidence type="ECO:0000313" key="3">
    <source>
        <dbReference type="EMBL" id="ROT38475.1"/>
    </source>
</evidence>
<dbReference type="OrthoDB" id="3262926at2759"/>
<dbReference type="SUPFAM" id="SSF110857">
    <property type="entry name" value="Gamma-glutamyl cyclotransferase-like"/>
    <property type="match status" value="1"/>
</dbReference>
<dbReference type="CDD" id="cd06661">
    <property type="entry name" value="GGCT_like"/>
    <property type="match status" value="1"/>
</dbReference>
<gene>
    <name evidence="3" type="ORF">SODALDRAFT_333063</name>
</gene>
<dbReference type="PANTHER" id="PTHR31544">
    <property type="entry name" value="AIG2-LIKE PROTEIN D"/>
    <property type="match status" value="1"/>
</dbReference>
<organism evidence="3 4">
    <name type="scientific">Sodiomyces alkalinus (strain CBS 110278 / VKM F-3762 / F11)</name>
    <name type="common">Alkaliphilic filamentous fungus</name>
    <dbReference type="NCBI Taxonomy" id="1314773"/>
    <lineage>
        <taxon>Eukaryota</taxon>
        <taxon>Fungi</taxon>
        <taxon>Dikarya</taxon>
        <taxon>Ascomycota</taxon>
        <taxon>Pezizomycotina</taxon>
        <taxon>Sordariomycetes</taxon>
        <taxon>Hypocreomycetidae</taxon>
        <taxon>Glomerellales</taxon>
        <taxon>Plectosphaerellaceae</taxon>
        <taxon>Sodiomyces</taxon>
    </lineage>
</organism>
<proteinExistence type="inferred from homology"/>
<feature type="region of interest" description="Disordered" evidence="2">
    <location>
        <begin position="68"/>
        <end position="97"/>
    </location>
</feature>
<dbReference type="STRING" id="1314773.A0A3N2PVF0"/>
<dbReference type="Gene3D" id="3.10.490.10">
    <property type="entry name" value="Gamma-glutamyl cyclotransferase-like"/>
    <property type="match status" value="1"/>
</dbReference>
<dbReference type="Proteomes" id="UP000272025">
    <property type="component" value="Unassembled WGS sequence"/>
</dbReference>
<feature type="compositionally biased region" description="Low complexity" evidence="2">
    <location>
        <begin position="71"/>
        <end position="83"/>
    </location>
</feature>
<reference evidence="3 4" key="1">
    <citation type="journal article" date="2018" name="Mol. Ecol.">
        <title>The obligate alkalophilic soda-lake fungus Sodiomyces alkalinus has shifted to a protein diet.</title>
        <authorList>
            <person name="Grum-Grzhimaylo A.A."/>
            <person name="Falkoski D.L."/>
            <person name="van den Heuvel J."/>
            <person name="Valero-Jimenez C.A."/>
            <person name="Min B."/>
            <person name="Choi I.G."/>
            <person name="Lipzen A."/>
            <person name="Daum C.G."/>
            <person name="Aanen D.K."/>
            <person name="Tsang A."/>
            <person name="Henrissat B."/>
            <person name="Bilanenko E.N."/>
            <person name="de Vries R.P."/>
            <person name="van Kan J.A.L."/>
            <person name="Grigoriev I.V."/>
            <person name="Debets A.J.M."/>
        </authorList>
    </citation>
    <scope>NUCLEOTIDE SEQUENCE [LARGE SCALE GENOMIC DNA]</scope>
    <source>
        <strain evidence="3 4">F11</strain>
    </source>
</reference>
<dbReference type="InterPro" id="IPR036568">
    <property type="entry name" value="GGCT-like_sf"/>
</dbReference>
<accession>A0A3N2PVF0</accession>
<dbReference type="InterPro" id="IPR045038">
    <property type="entry name" value="AIG2-like"/>
</dbReference>
<protein>
    <submittedName>
        <fullName evidence="3">Uncharacterized protein</fullName>
    </submittedName>
</protein>
<evidence type="ECO:0000256" key="1">
    <source>
        <dbReference type="ARBA" id="ARBA00008861"/>
    </source>
</evidence>
<dbReference type="EMBL" id="ML119055">
    <property type="protein sequence ID" value="ROT38475.1"/>
    <property type="molecule type" value="Genomic_DNA"/>
</dbReference>
<comment type="similarity">
    <text evidence="1">Belongs to the gamma-glutamylcyclotransferase family.</text>
</comment>
<dbReference type="PANTHER" id="PTHR31544:SF4">
    <property type="entry name" value="GAMMA-GLUTAMYLCYCLOTRANSFERASE-RELATED"/>
    <property type="match status" value="1"/>
</dbReference>
<dbReference type="GeneID" id="39580352"/>
<evidence type="ECO:0000256" key="2">
    <source>
        <dbReference type="SAM" id="MobiDB-lite"/>
    </source>
</evidence>
<dbReference type="AlphaFoldDB" id="A0A3N2PVF0"/>
<evidence type="ECO:0000313" key="4">
    <source>
        <dbReference type="Proteomes" id="UP000272025"/>
    </source>
</evidence>
<dbReference type="RefSeq" id="XP_028466281.1">
    <property type="nucleotide sequence ID" value="XM_028611874.1"/>
</dbReference>
<dbReference type="InterPro" id="IPR013024">
    <property type="entry name" value="GGCT-like"/>
</dbReference>
<keyword evidence="4" id="KW-1185">Reference proteome</keyword>